<dbReference type="AlphaFoldDB" id="A0A5M6ILI1"/>
<evidence type="ECO:0000313" key="3">
    <source>
        <dbReference type="EMBL" id="KAA5608418.1"/>
    </source>
</evidence>
<evidence type="ECO:0000259" key="2">
    <source>
        <dbReference type="PROSITE" id="PS51160"/>
    </source>
</evidence>
<comment type="caution">
    <text evidence="3">The sequence shown here is derived from an EMBL/GenBank/DDBJ whole genome shotgun (WGS) entry which is preliminary data.</text>
</comment>
<dbReference type="PROSITE" id="PS00150">
    <property type="entry name" value="ACYLPHOSPHATASE_1"/>
    <property type="match status" value="1"/>
</dbReference>
<keyword evidence="4" id="KW-1185">Reference proteome</keyword>
<dbReference type="InterPro" id="IPR017968">
    <property type="entry name" value="Acylphosphatase_CS"/>
</dbReference>
<dbReference type="GO" id="GO:0008270">
    <property type="term" value="F:zinc ion binding"/>
    <property type="evidence" value="ECO:0007669"/>
    <property type="project" value="InterPro"/>
</dbReference>
<dbReference type="RefSeq" id="WP_203330732.1">
    <property type="nucleotide sequence ID" value="NZ_VWPK01000084.1"/>
</dbReference>
<feature type="active site" evidence="1">
    <location>
        <position position="27"/>
    </location>
</feature>
<dbReference type="GO" id="GO:0016743">
    <property type="term" value="F:carboxyl- or carbamoyltransferase activity"/>
    <property type="evidence" value="ECO:0007669"/>
    <property type="project" value="TreeGrafter"/>
</dbReference>
<organism evidence="3 4">
    <name type="scientific">Rhodovastum atsumiense</name>
    <dbReference type="NCBI Taxonomy" id="504468"/>
    <lineage>
        <taxon>Bacteria</taxon>
        <taxon>Pseudomonadati</taxon>
        <taxon>Pseudomonadota</taxon>
        <taxon>Alphaproteobacteria</taxon>
        <taxon>Acetobacterales</taxon>
        <taxon>Acetobacteraceae</taxon>
        <taxon>Rhodovastum</taxon>
    </lineage>
</organism>
<dbReference type="SUPFAM" id="SSF54975">
    <property type="entry name" value="Acylphosphatase/BLUF domain-like"/>
    <property type="match status" value="1"/>
</dbReference>
<reference evidence="3 4" key="1">
    <citation type="submission" date="2019-09" db="EMBL/GenBank/DDBJ databases">
        <title>Genome sequence of Rhodovastum atsumiense, a diverse member of the Acetobacteraceae family of non-sulfur purple photosynthetic bacteria.</title>
        <authorList>
            <person name="Meyer T."/>
            <person name="Kyndt J."/>
        </authorList>
    </citation>
    <scope>NUCLEOTIDE SEQUENCE [LARGE SCALE GENOMIC DNA]</scope>
    <source>
        <strain evidence="3 4">DSM 21279</strain>
    </source>
</reference>
<dbReference type="PANTHER" id="PTHR42959:SF1">
    <property type="entry name" value="CARBAMOYLTRANSFERASE HYPF"/>
    <property type="match status" value="1"/>
</dbReference>
<accession>A0A5M6ILI1</accession>
<dbReference type="EMBL" id="VWPK01000084">
    <property type="protein sequence ID" value="KAA5608418.1"/>
    <property type="molecule type" value="Genomic_DNA"/>
</dbReference>
<feature type="active site" evidence="1">
    <location>
        <position position="45"/>
    </location>
</feature>
<dbReference type="InterPro" id="IPR036046">
    <property type="entry name" value="Acylphosphatase-like_dom_sf"/>
</dbReference>
<dbReference type="Proteomes" id="UP000325255">
    <property type="component" value="Unassembled WGS sequence"/>
</dbReference>
<feature type="domain" description="Acylphosphatase-like" evidence="2">
    <location>
        <begin position="12"/>
        <end position="100"/>
    </location>
</feature>
<sequence>MTQLQCDIPQRAERIRVRGLVQGVGFRPFVHRLAHGLGLSGEVWNDAEGVLIHVAGEAAAVEELVGAIAAEAPALARVTAIERSAWLPPPALAAGFRIAASAGGRRTAGVVPDARLCAACAAEIADPAERRYRYAFSSCTACGPRFSIIAAIPYDRPNT</sequence>
<dbReference type="Gene3D" id="3.90.870.50">
    <property type="match status" value="1"/>
</dbReference>
<dbReference type="Pfam" id="PF00708">
    <property type="entry name" value="Acylphosphatase"/>
    <property type="match status" value="1"/>
</dbReference>
<dbReference type="Pfam" id="PF07503">
    <property type="entry name" value="zf-HYPF"/>
    <property type="match status" value="1"/>
</dbReference>
<dbReference type="PROSITE" id="PS51160">
    <property type="entry name" value="ACYLPHOSPHATASE_3"/>
    <property type="match status" value="1"/>
</dbReference>
<dbReference type="InterPro" id="IPR001792">
    <property type="entry name" value="Acylphosphatase-like_dom"/>
</dbReference>
<protein>
    <recommendedName>
        <fullName evidence="1">acylphosphatase</fullName>
        <ecNumber evidence="1">3.6.1.7</ecNumber>
    </recommendedName>
</protein>
<evidence type="ECO:0000256" key="1">
    <source>
        <dbReference type="PROSITE-ProRule" id="PRU00520"/>
    </source>
</evidence>
<gene>
    <name evidence="3" type="ORF">F1189_29255</name>
</gene>
<comment type="catalytic activity">
    <reaction evidence="1">
        <text>an acyl phosphate + H2O = a carboxylate + phosphate + H(+)</text>
        <dbReference type="Rhea" id="RHEA:14965"/>
        <dbReference type="ChEBI" id="CHEBI:15377"/>
        <dbReference type="ChEBI" id="CHEBI:15378"/>
        <dbReference type="ChEBI" id="CHEBI:29067"/>
        <dbReference type="ChEBI" id="CHEBI:43474"/>
        <dbReference type="ChEBI" id="CHEBI:59918"/>
        <dbReference type="EC" id="3.6.1.7"/>
    </reaction>
</comment>
<dbReference type="InterPro" id="IPR051060">
    <property type="entry name" value="Carbamoyltrans_HypF-like"/>
</dbReference>
<dbReference type="EC" id="3.6.1.7" evidence="1"/>
<keyword evidence="3" id="KW-0808">Transferase</keyword>
<dbReference type="GO" id="GO:0003998">
    <property type="term" value="F:acylphosphatase activity"/>
    <property type="evidence" value="ECO:0007669"/>
    <property type="project" value="UniProtKB-EC"/>
</dbReference>
<dbReference type="GO" id="GO:0051604">
    <property type="term" value="P:protein maturation"/>
    <property type="evidence" value="ECO:0007669"/>
    <property type="project" value="TreeGrafter"/>
</dbReference>
<dbReference type="InterPro" id="IPR011125">
    <property type="entry name" value="Znf_HypF"/>
</dbReference>
<evidence type="ECO:0000313" key="4">
    <source>
        <dbReference type="Proteomes" id="UP000325255"/>
    </source>
</evidence>
<proteinExistence type="predicted"/>
<keyword evidence="1" id="KW-0378">Hydrolase</keyword>
<name>A0A5M6ILI1_9PROT</name>
<dbReference type="PANTHER" id="PTHR42959">
    <property type="entry name" value="CARBAMOYLTRANSFERASE"/>
    <property type="match status" value="1"/>
</dbReference>
<feature type="non-terminal residue" evidence="3">
    <location>
        <position position="159"/>
    </location>
</feature>